<dbReference type="Pfam" id="PF13606">
    <property type="entry name" value="Ank_3"/>
    <property type="match status" value="1"/>
</dbReference>
<keyword evidence="4 8" id="KW-1133">Transmembrane helix</keyword>
<keyword evidence="11" id="KW-1185">Reference proteome</keyword>
<dbReference type="PROSITE" id="PS50088">
    <property type="entry name" value="ANK_REPEAT"/>
    <property type="match status" value="2"/>
</dbReference>
<evidence type="ECO:0000256" key="3">
    <source>
        <dbReference type="ARBA" id="ARBA00022737"/>
    </source>
</evidence>
<evidence type="ECO:0000256" key="7">
    <source>
        <dbReference type="PROSITE-ProRule" id="PRU00023"/>
    </source>
</evidence>
<feature type="domain" description="PGG" evidence="9">
    <location>
        <begin position="403"/>
        <end position="472"/>
    </location>
</feature>
<organism evidence="10 11">
    <name type="scientific">Papaver somniferum</name>
    <name type="common">Opium poppy</name>
    <dbReference type="NCBI Taxonomy" id="3469"/>
    <lineage>
        <taxon>Eukaryota</taxon>
        <taxon>Viridiplantae</taxon>
        <taxon>Streptophyta</taxon>
        <taxon>Embryophyta</taxon>
        <taxon>Tracheophyta</taxon>
        <taxon>Spermatophyta</taxon>
        <taxon>Magnoliopsida</taxon>
        <taxon>Ranunculales</taxon>
        <taxon>Papaveraceae</taxon>
        <taxon>Papaveroideae</taxon>
        <taxon>Papaver</taxon>
    </lineage>
</organism>
<dbReference type="Proteomes" id="UP000316621">
    <property type="component" value="Chromosome 2"/>
</dbReference>
<feature type="transmembrane region" description="Helical" evidence="8">
    <location>
        <begin position="484"/>
        <end position="508"/>
    </location>
</feature>
<feature type="transmembrane region" description="Helical" evidence="8">
    <location>
        <begin position="545"/>
        <end position="567"/>
    </location>
</feature>
<name>A0A4Y7IVJ5_PAPSO</name>
<evidence type="ECO:0000259" key="9">
    <source>
        <dbReference type="Pfam" id="PF13962"/>
    </source>
</evidence>
<dbReference type="Gene3D" id="1.25.40.20">
    <property type="entry name" value="Ankyrin repeat-containing domain"/>
    <property type="match status" value="1"/>
</dbReference>
<dbReference type="Pfam" id="PF12796">
    <property type="entry name" value="Ank_2"/>
    <property type="match status" value="1"/>
</dbReference>
<feature type="transmembrane region" description="Helical" evidence="8">
    <location>
        <begin position="453"/>
        <end position="472"/>
    </location>
</feature>
<gene>
    <name evidence="10" type="ORF">C5167_021137</name>
</gene>
<reference evidence="10 11" key="1">
    <citation type="journal article" date="2018" name="Science">
        <title>The opium poppy genome and morphinan production.</title>
        <authorList>
            <person name="Guo L."/>
            <person name="Winzer T."/>
            <person name="Yang X."/>
            <person name="Li Y."/>
            <person name="Ning Z."/>
            <person name="He Z."/>
            <person name="Teodor R."/>
            <person name="Lu Y."/>
            <person name="Bowser T.A."/>
            <person name="Graham I.A."/>
            <person name="Ye K."/>
        </authorList>
    </citation>
    <scope>NUCLEOTIDE SEQUENCE [LARGE SCALE GENOMIC DNA]</scope>
    <source>
        <strain evidence="11">cv. HN1</strain>
        <tissue evidence="10">Leaves</tissue>
    </source>
</reference>
<dbReference type="SMART" id="SM00248">
    <property type="entry name" value="ANK"/>
    <property type="match status" value="5"/>
</dbReference>
<sequence>MDELYGISVRGYVKELIEWREKNPQLPLNPKFTAHCRTPLHIAAMCGHVKFAEKLSSFEKQLTMEKDSHGFTPLHLASARPSVSMVKQLLEANRDVCMVTDKDGRTPLYIAVMHDRYKIIDELIIKKPEAYHIRYHQNETILHLCVKHDSLVSLNLLLSKYSRHLPHGDALSVGLDPVSVNSKDLDGNTILHLAANRRQMECIKFLVEDKDTGIDINATNNNNIKALDILTQKERDSYEIGCFHFENEENVDQKWLKERVSALMVVATLIAGIAFQAAINPPGGVFQEDSYVNARDQPVTFTYYLGSVNKTSKSSYFGEYLKGLPHLKPNDSSTQRRNSTMITKTATFVSYMLGTLSNVSYGHDNPYVVGKSPGVVLEHEKWKPIISTHKRNANFTPYLIRYAGTPILAYAHPNLYSVYIVCTAVAFLMSLAIIMLVITGPVDEDSIHHQVKILVYTLFFSITLLIGSYVAVFLSMAPPFYDNMYTLGLSSLGAAAILGFSMFGYLIIRRKWKYWKLKIRLHIKKEEILIDQLHTESLKIISKRFIVRILTLLYLFAVVPGLFIAVYKVYKS</sequence>
<dbReference type="InterPro" id="IPR026961">
    <property type="entry name" value="PGG_dom"/>
</dbReference>
<dbReference type="Pfam" id="PF13962">
    <property type="entry name" value="PGG"/>
    <property type="match status" value="2"/>
</dbReference>
<evidence type="ECO:0000313" key="11">
    <source>
        <dbReference type="Proteomes" id="UP000316621"/>
    </source>
</evidence>
<dbReference type="InterPro" id="IPR002110">
    <property type="entry name" value="Ankyrin_rpt"/>
</dbReference>
<keyword evidence="5 7" id="KW-0040">ANK repeat</keyword>
<evidence type="ECO:0000256" key="6">
    <source>
        <dbReference type="ARBA" id="ARBA00023136"/>
    </source>
</evidence>
<evidence type="ECO:0000256" key="8">
    <source>
        <dbReference type="SAM" id="Phobius"/>
    </source>
</evidence>
<accession>A0A4Y7IVJ5</accession>
<dbReference type="AlphaFoldDB" id="A0A4Y7IVJ5"/>
<dbReference type="Pfam" id="PF13857">
    <property type="entry name" value="Ank_5"/>
    <property type="match status" value="1"/>
</dbReference>
<feature type="repeat" description="ANK" evidence="7">
    <location>
        <begin position="69"/>
        <end position="101"/>
    </location>
</feature>
<dbReference type="PANTHER" id="PTHR24186:SF37">
    <property type="entry name" value="PGG DOMAIN-CONTAINING PROTEIN"/>
    <property type="match status" value="1"/>
</dbReference>
<feature type="domain" description="PGG" evidence="9">
    <location>
        <begin position="253"/>
        <end position="291"/>
    </location>
</feature>
<dbReference type="PROSITE" id="PS50297">
    <property type="entry name" value="ANK_REP_REGION"/>
    <property type="match status" value="2"/>
</dbReference>
<comment type="subcellular location">
    <subcellularLocation>
        <location evidence="1">Membrane</location>
        <topology evidence="1">Multi-pass membrane protein</topology>
    </subcellularLocation>
</comment>
<evidence type="ECO:0000256" key="4">
    <source>
        <dbReference type="ARBA" id="ARBA00022989"/>
    </source>
</evidence>
<evidence type="ECO:0000313" key="10">
    <source>
        <dbReference type="EMBL" id="RZC52717.1"/>
    </source>
</evidence>
<dbReference type="GO" id="GO:0005886">
    <property type="term" value="C:plasma membrane"/>
    <property type="evidence" value="ECO:0007669"/>
    <property type="project" value="TreeGrafter"/>
</dbReference>
<dbReference type="PANTHER" id="PTHR24186">
    <property type="entry name" value="PROTEIN PHOSPHATASE 1 REGULATORY SUBUNIT"/>
    <property type="match status" value="1"/>
</dbReference>
<dbReference type="STRING" id="3469.A0A4Y7IVJ5"/>
<dbReference type="InterPro" id="IPR036770">
    <property type="entry name" value="Ankyrin_rpt-contain_sf"/>
</dbReference>
<keyword evidence="2 8" id="KW-0812">Transmembrane</keyword>
<dbReference type="EMBL" id="CM010716">
    <property type="protein sequence ID" value="RZC52717.1"/>
    <property type="molecule type" value="Genomic_DNA"/>
</dbReference>
<evidence type="ECO:0000256" key="1">
    <source>
        <dbReference type="ARBA" id="ARBA00004141"/>
    </source>
</evidence>
<feature type="transmembrane region" description="Helical" evidence="8">
    <location>
        <begin position="416"/>
        <end position="441"/>
    </location>
</feature>
<evidence type="ECO:0000256" key="2">
    <source>
        <dbReference type="ARBA" id="ARBA00022692"/>
    </source>
</evidence>
<protein>
    <recommendedName>
        <fullName evidence="9">PGG domain-containing protein</fullName>
    </recommendedName>
</protein>
<dbReference type="Gramene" id="RZC52717">
    <property type="protein sequence ID" value="RZC52717"/>
    <property type="gene ID" value="C5167_021137"/>
</dbReference>
<feature type="repeat" description="ANK" evidence="7">
    <location>
        <begin position="186"/>
        <end position="208"/>
    </location>
</feature>
<keyword evidence="3" id="KW-0677">Repeat</keyword>
<dbReference type="SUPFAM" id="SSF48403">
    <property type="entry name" value="Ankyrin repeat"/>
    <property type="match status" value="1"/>
</dbReference>
<keyword evidence="6 8" id="KW-0472">Membrane</keyword>
<evidence type="ECO:0000256" key="5">
    <source>
        <dbReference type="ARBA" id="ARBA00023043"/>
    </source>
</evidence>
<dbReference type="OrthoDB" id="539213at2759"/>
<proteinExistence type="predicted"/>